<dbReference type="EMBL" id="CP071249">
    <property type="protein sequence ID" value="UUF05438.1"/>
    <property type="molecule type" value="Genomic_DNA"/>
</dbReference>
<gene>
    <name evidence="4" type="ORF">J0J69_10170</name>
    <name evidence="5" type="ORF">J0J70_03720</name>
</gene>
<name>A0A9Q9CID5_9FIRM</name>
<keyword evidence="1" id="KW-0808">Transferase</keyword>
<dbReference type="AlphaFoldDB" id="A0A9Q9CID5"/>
<evidence type="ECO:0000313" key="5">
    <source>
        <dbReference type="EMBL" id="UUF09110.1"/>
    </source>
</evidence>
<sequence>MEIRDYQIEDETSWVRCRVLSFLDTAYYDIVAREKERYQHPSIELVAVENGVVIGLLDIECEEEPNAICTAHETLGAMIWHLAVHPDYRRKGIGTSLLNEAQKRLKEKQITYLEAWTRDDKWVQRWYLKQQFMKLSTYLHVYVNGNNGIRSQVSGLIPVQSFCQYTGTDWDMIKKRYKRVHECTGFVKML</sequence>
<dbReference type="InterPro" id="IPR000182">
    <property type="entry name" value="GNAT_dom"/>
</dbReference>
<dbReference type="Pfam" id="PF00583">
    <property type="entry name" value="Acetyltransf_1"/>
    <property type="match status" value="1"/>
</dbReference>
<feature type="domain" description="N-acetyltransferase" evidence="3">
    <location>
        <begin position="1"/>
        <end position="177"/>
    </location>
</feature>
<keyword evidence="2" id="KW-0012">Acyltransferase</keyword>
<dbReference type="InterPro" id="IPR050680">
    <property type="entry name" value="YpeA/RimI_acetyltransf"/>
</dbReference>
<dbReference type="SUPFAM" id="SSF55729">
    <property type="entry name" value="Acyl-CoA N-acyltransferases (Nat)"/>
    <property type="match status" value="1"/>
</dbReference>
<dbReference type="Proteomes" id="UP001058072">
    <property type="component" value="Chromosome"/>
</dbReference>
<evidence type="ECO:0000313" key="6">
    <source>
        <dbReference type="Proteomes" id="UP001058016"/>
    </source>
</evidence>
<proteinExistence type="predicted"/>
<dbReference type="GO" id="GO:0016747">
    <property type="term" value="F:acyltransferase activity, transferring groups other than amino-acyl groups"/>
    <property type="evidence" value="ECO:0007669"/>
    <property type="project" value="InterPro"/>
</dbReference>
<keyword evidence="6" id="KW-1185">Reference proteome</keyword>
<evidence type="ECO:0000313" key="4">
    <source>
        <dbReference type="EMBL" id="UUF05438.1"/>
    </source>
</evidence>
<reference evidence="5 6" key="1">
    <citation type="submission" date="2021-03" db="EMBL/GenBank/DDBJ databases">
        <title>Comparative Genomics and Metabolomics in the genus Turicibacter.</title>
        <authorList>
            <person name="Maki J."/>
            <person name="Looft T."/>
        </authorList>
    </citation>
    <scope>NUCLEOTIDE SEQUENCE</scope>
    <source>
        <strain evidence="5">ISU324</strain>
        <strain evidence="4 6">MMM721</strain>
    </source>
</reference>
<dbReference type="Proteomes" id="UP001058016">
    <property type="component" value="Chromosome"/>
</dbReference>
<dbReference type="PANTHER" id="PTHR43420">
    <property type="entry name" value="ACETYLTRANSFERASE"/>
    <property type="match status" value="1"/>
</dbReference>
<dbReference type="RefSeq" id="WP_055277268.1">
    <property type="nucleotide sequence ID" value="NZ_CP071249.1"/>
</dbReference>
<evidence type="ECO:0000313" key="7">
    <source>
        <dbReference type="Proteomes" id="UP001058072"/>
    </source>
</evidence>
<dbReference type="PROSITE" id="PS51186">
    <property type="entry name" value="GNAT"/>
    <property type="match status" value="1"/>
</dbReference>
<evidence type="ECO:0000256" key="1">
    <source>
        <dbReference type="ARBA" id="ARBA00022679"/>
    </source>
</evidence>
<dbReference type="CDD" id="cd04301">
    <property type="entry name" value="NAT_SF"/>
    <property type="match status" value="1"/>
</dbReference>
<protein>
    <submittedName>
        <fullName evidence="5">GNAT family N-acetyltransferase</fullName>
    </submittedName>
</protein>
<accession>A0A9Q9CID5</accession>
<dbReference type="Gene3D" id="3.40.630.30">
    <property type="match status" value="1"/>
</dbReference>
<evidence type="ECO:0000256" key="2">
    <source>
        <dbReference type="ARBA" id="ARBA00023315"/>
    </source>
</evidence>
<organism evidence="5 7">
    <name type="scientific">Turicibacter bilis</name>
    <dbReference type="NCBI Taxonomy" id="2735723"/>
    <lineage>
        <taxon>Bacteria</taxon>
        <taxon>Bacillati</taxon>
        <taxon>Bacillota</taxon>
        <taxon>Erysipelotrichia</taxon>
        <taxon>Erysipelotrichales</taxon>
        <taxon>Turicibacteraceae</taxon>
        <taxon>Turicibacter</taxon>
    </lineage>
</organism>
<evidence type="ECO:0000259" key="3">
    <source>
        <dbReference type="PROSITE" id="PS51186"/>
    </source>
</evidence>
<dbReference type="InterPro" id="IPR016181">
    <property type="entry name" value="Acyl_CoA_acyltransferase"/>
</dbReference>
<dbReference type="EMBL" id="CP071250">
    <property type="protein sequence ID" value="UUF09110.1"/>
    <property type="molecule type" value="Genomic_DNA"/>
</dbReference>